<gene>
    <name evidence="6" type="primary">cobZ</name>
    <name evidence="6" type="ORF">CRV08_13955</name>
</gene>
<comment type="cofactor">
    <cofactor evidence="1">
        <name>FAD</name>
        <dbReference type="ChEBI" id="CHEBI:57692"/>
    </cofactor>
</comment>
<dbReference type="NCBIfam" id="NF006130">
    <property type="entry name" value="PRK08274.1"/>
    <property type="match status" value="1"/>
</dbReference>
<dbReference type="GO" id="GO:0016491">
    <property type="term" value="F:oxidoreductase activity"/>
    <property type="evidence" value="ECO:0007669"/>
    <property type="project" value="UniProtKB-KW"/>
</dbReference>
<evidence type="ECO:0000256" key="1">
    <source>
        <dbReference type="ARBA" id="ARBA00001974"/>
    </source>
</evidence>
<dbReference type="RefSeq" id="WP_128983178.1">
    <property type="nucleotide sequence ID" value="NZ_PDKJ01000018.1"/>
</dbReference>
<keyword evidence="3" id="KW-0274">FAD</keyword>
<dbReference type="PANTHER" id="PTHR43400">
    <property type="entry name" value="FUMARATE REDUCTASE"/>
    <property type="match status" value="1"/>
</dbReference>
<protein>
    <submittedName>
        <fullName evidence="6">Tricarballylate dehydrogenase</fullName>
    </submittedName>
</protein>
<reference evidence="6 7" key="1">
    <citation type="submission" date="2017-10" db="EMBL/GenBank/DDBJ databases">
        <title>Genomics of the genus Arcobacter.</title>
        <authorList>
            <person name="Perez-Cataluna A."/>
            <person name="Figueras M.J."/>
        </authorList>
    </citation>
    <scope>NUCLEOTIDE SEQUENCE [LARGE SCALE GENOMIC DNA]</scope>
    <source>
        <strain evidence="6 7">CECT 8993</strain>
    </source>
</reference>
<name>A0A4Q0Y6V9_9BACT</name>
<evidence type="ECO:0000259" key="5">
    <source>
        <dbReference type="Pfam" id="PF00890"/>
    </source>
</evidence>
<dbReference type="EMBL" id="PDKJ01000018">
    <property type="protein sequence ID" value="RXJ65932.1"/>
    <property type="molecule type" value="Genomic_DNA"/>
</dbReference>
<accession>A0A4Q0Y6V9</accession>
<dbReference type="Pfam" id="PF00890">
    <property type="entry name" value="FAD_binding_2"/>
    <property type="match status" value="1"/>
</dbReference>
<dbReference type="InterPro" id="IPR050315">
    <property type="entry name" value="FAD-oxidoreductase_2"/>
</dbReference>
<evidence type="ECO:0000313" key="6">
    <source>
        <dbReference type="EMBL" id="RXJ65932.1"/>
    </source>
</evidence>
<dbReference type="PANTHER" id="PTHR43400:SF7">
    <property type="entry name" value="FAD-DEPENDENT OXIDOREDUCTASE 2 FAD BINDING DOMAIN-CONTAINING PROTEIN"/>
    <property type="match status" value="1"/>
</dbReference>
<dbReference type="InterPro" id="IPR036188">
    <property type="entry name" value="FAD/NAD-bd_sf"/>
</dbReference>
<dbReference type="Proteomes" id="UP000290172">
    <property type="component" value="Unassembled WGS sequence"/>
</dbReference>
<dbReference type="SUPFAM" id="SSF56425">
    <property type="entry name" value="Succinate dehydrogenase/fumarate reductase flavoprotein, catalytic domain"/>
    <property type="match status" value="1"/>
</dbReference>
<keyword evidence="2" id="KW-0285">Flavoprotein</keyword>
<keyword evidence="4" id="KW-0560">Oxidoreductase</keyword>
<dbReference type="NCBIfam" id="TIGR02485">
    <property type="entry name" value="CobZ_N-term"/>
    <property type="match status" value="1"/>
</dbReference>
<feature type="domain" description="FAD-dependent oxidoreductase 2 FAD-binding" evidence="5">
    <location>
        <begin position="4"/>
        <end position="427"/>
    </location>
</feature>
<evidence type="ECO:0000313" key="7">
    <source>
        <dbReference type="Proteomes" id="UP000290172"/>
    </source>
</evidence>
<dbReference type="InterPro" id="IPR027477">
    <property type="entry name" value="Succ_DH/fumarate_Rdtase_cat_sf"/>
</dbReference>
<evidence type="ECO:0000256" key="3">
    <source>
        <dbReference type="ARBA" id="ARBA00022827"/>
    </source>
</evidence>
<evidence type="ECO:0000256" key="4">
    <source>
        <dbReference type="ARBA" id="ARBA00023002"/>
    </source>
</evidence>
<dbReference type="InterPro" id="IPR003953">
    <property type="entry name" value="FAD-dep_OxRdtase_2_FAD-bd"/>
</dbReference>
<organism evidence="6 7">
    <name type="scientific">Halarcobacter ebronensis</name>
    <dbReference type="NCBI Taxonomy" id="1462615"/>
    <lineage>
        <taxon>Bacteria</taxon>
        <taxon>Pseudomonadati</taxon>
        <taxon>Campylobacterota</taxon>
        <taxon>Epsilonproteobacteria</taxon>
        <taxon>Campylobacterales</taxon>
        <taxon>Arcobacteraceae</taxon>
        <taxon>Halarcobacter</taxon>
    </lineage>
</organism>
<dbReference type="Gene3D" id="3.50.50.60">
    <property type="entry name" value="FAD/NAD(P)-binding domain"/>
    <property type="match status" value="1"/>
</dbReference>
<dbReference type="InterPro" id="IPR012831">
    <property type="entry name" value="CobZ"/>
</dbReference>
<comment type="caution">
    <text evidence="6">The sequence shown here is derived from an EMBL/GenBank/DDBJ whole genome shotgun (WGS) entry which is preliminary data.</text>
</comment>
<proteinExistence type="predicted"/>
<dbReference type="AlphaFoldDB" id="A0A4Q0Y6V9"/>
<evidence type="ECO:0000256" key="2">
    <source>
        <dbReference type="ARBA" id="ARBA00022630"/>
    </source>
</evidence>
<sequence length="457" mass="50705">MKKIIVIGGGNAALCAAITAAQHGAKVTILESAPKELRGGNSQHTRNMRTYHTKPTKTLVDSYPFEEYYEDLLKVTKGETNEELATLAIKSSVDLYYWMESLGINFQPSLKGTLSLSRTNAFFLGGGKTLINREYQIAKDLGVEVLYEHEVLNIKLNNNEVSYLEVKLPNSDIKTFKADAYIAASGGFESNREWLREAWGEHSKNFLIRGTKFNQGKVLKSLLTQGVQKVGKEEQGHAVAVDGRAPLYDGGIVTRLDCVPFGIVLNDEGKRFYDEGEDFWPKRYAIWGRLVASQPNQVGHVIIDSKSFDLFMPSVFEPTKADTLDELAKKLNLPIEQVIKTIDEFNGAVVEKEFDLTKLDNCKTEGLDINKTHWARRIDTPPYYGYTLRPGVTFTYLGVKIDKEARVYMEDGKPMTNLFATGEMVAGNILSQGYLAGIGMTIGGVFGRIAGEGAANV</sequence>
<dbReference type="SUPFAM" id="SSF51905">
    <property type="entry name" value="FAD/NAD(P)-binding domain"/>
    <property type="match status" value="1"/>
</dbReference>
<dbReference type="Gene3D" id="3.90.700.10">
    <property type="entry name" value="Succinate dehydrogenase/fumarate reductase flavoprotein, catalytic domain"/>
    <property type="match status" value="1"/>
</dbReference>